<keyword evidence="10 11" id="KW-0326">Glycosidase</keyword>
<dbReference type="Pfam" id="PF21467">
    <property type="entry name" value="BetaGal_gal-bd"/>
    <property type="match status" value="1"/>
</dbReference>
<dbReference type="InterPro" id="IPR043159">
    <property type="entry name" value="Lectin_gal-bd_sf"/>
</dbReference>
<dbReference type="InterPro" id="IPR041392">
    <property type="entry name" value="GHD"/>
</dbReference>
<evidence type="ECO:0000256" key="3">
    <source>
        <dbReference type="ARBA" id="ARBA00006626"/>
    </source>
</evidence>
<dbReference type="Gene3D" id="3.20.20.80">
    <property type="entry name" value="Glycosidases"/>
    <property type="match status" value="1"/>
</dbReference>
<dbReference type="InterPro" id="IPR048913">
    <property type="entry name" value="BetaGal_gal-bd"/>
</dbReference>
<dbReference type="FunFam" id="2.60.120.260:FF:000142">
    <property type="entry name" value="Beta-galactosidase"/>
    <property type="match status" value="1"/>
</dbReference>
<dbReference type="PANTHER" id="PTHR23421">
    <property type="entry name" value="BETA-GALACTOSIDASE RELATED"/>
    <property type="match status" value="1"/>
</dbReference>
<dbReference type="PROSITE" id="PS01182">
    <property type="entry name" value="GLYCOSYL_HYDROL_F35"/>
    <property type="match status" value="1"/>
</dbReference>
<dbReference type="InterPro" id="IPR031330">
    <property type="entry name" value="Gly_Hdrlase_35_cat"/>
</dbReference>
<evidence type="ECO:0000259" key="13">
    <source>
        <dbReference type="PROSITE" id="PS50228"/>
    </source>
</evidence>
<dbReference type="EMBL" id="JAGFBR010000008">
    <property type="protein sequence ID" value="KAH0463074.1"/>
    <property type="molecule type" value="Genomic_DNA"/>
</dbReference>
<comment type="subcellular location">
    <subcellularLocation>
        <location evidence="2">Secreted</location>
        <location evidence="2">Extracellular space</location>
        <location evidence="2">Apoplast</location>
    </subcellularLocation>
</comment>
<keyword evidence="8 11" id="KW-0378">Hydrolase</keyword>
<dbReference type="Proteomes" id="UP000775213">
    <property type="component" value="Unassembled WGS sequence"/>
</dbReference>
<dbReference type="InterPro" id="IPR000922">
    <property type="entry name" value="Lectin_gal-bd_dom"/>
</dbReference>
<organism evidence="14 15">
    <name type="scientific">Dendrobium chrysotoxum</name>
    <name type="common">Orchid</name>
    <dbReference type="NCBI Taxonomy" id="161865"/>
    <lineage>
        <taxon>Eukaryota</taxon>
        <taxon>Viridiplantae</taxon>
        <taxon>Streptophyta</taxon>
        <taxon>Embryophyta</taxon>
        <taxon>Tracheophyta</taxon>
        <taxon>Spermatophyta</taxon>
        <taxon>Magnoliopsida</taxon>
        <taxon>Liliopsida</taxon>
        <taxon>Asparagales</taxon>
        <taxon>Orchidaceae</taxon>
        <taxon>Epidendroideae</taxon>
        <taxon>Malaxideae</taxon>
        <taxon>Dendrobiinae</taxon>
        <taxon>Dendrobium</taxon>
    </lineage>
</organism>
<dbReference type="Gene3D" id="3.30.450.70">
    <property type="match status" value="1"/>
</dbReference>
<evidence type="ECO:0000256" key="2">
    <source>
        <dbReference type="ARBA" id="ARBA00004271"/>
    </source>
</evidence>
<evidence type="ECO:0000256" key="6">
    <source>
        <dbReference type="ARBA" id="ARBA00022525"/>
    </source>
</evidence>
<evidence type="ECO:0000256" key="12">
    <source>
        <dbReference type="RuleBase" id="RU003679"/>
    </source>
</evidence>
<evidence type="ECO:0000313" key="15">
    <source>
        <dbReference type="Proteomes" id="UP000775213"/>
    </source>
</evidence>
<evidence type="ECO:0000256" key="9">
    <source>
        <dbReference type="ARBA" id="ARBA00023180"/>
    </source>
</evidence>
<dbReference type="AlphaFoldDB" id="A0AAV7H4S6"/>
<evidence type="ECO:0000256" key="4">
    <source>
        <dbReference type="ARBA" id="ARBA00009809"/>
    </source>
</evidence>
<dbReference type="GO" id="GO:0005975">
    <property type="term" value="P:carbohydrate metabolic process"/>
    <property type="evidence" value="ECO:0007669"/>
    <property type="project" value="InterPro"/>
</dbReference>
<keyword evidence="6" id="KW-0964">Secreted</keyword>
<comment type="similarity">
    <text evidence="4 12">Belongs to the glycosyl hydrolase 35 family.</text>
</comment>
<dbReference type="FunFam" id="3.20.20.80:FF:000006">
    <property type="entry name" value="Beta-galactosidase"/>
    <property type="match status" value="1"/>
</dbReference>
<dbReference type="SUPFAM" id="SSF49785">
    <property type="entry name" value="Galactose-binding domain-like"/>
    <property type="match status" value="2"/>
</dbReference>
<dbReference type="SUPFAM" id="SSF64356">
    <property type="entry name" value="SNARE-like"/>
    <property type="match status" value="1"/>
</dbReference>
<dbReference type="InterPro" id="IPR001944">
    <property type="entry name" value="Glycoside_Hdrlase_35"/>
</dbReference>
<dbReference type="GO" id="GO:0006888">
    <property type="term" value="P:endoplasmic reticulum to Golgi vesicle-mediated transport"/>
    <property type="evidence" value="ECO:0007669"/>
    <property type="project" value="InterPro"/>
</dbReference>
<dbReference type="InterPro" id="IPR044760">
    <property type="entry name" value="TRAPPC2L"/>
</dbReference>
<gene>
    <name evidence="14" type="ORF">IEQ34_007656</name>
</gene>
<dbReference type="Pfam" id="PF17834">
    <property type="entry name" value="GHD"/>
    <property type="match status" value="1"/>
</dbReference>
<evidence type="ECO:0000256" key="1">
    <source>
        <dbReference type="ARBA" id="ARBA00001412"/>
    </source>
</evidence>
<dbReference type="GO" id="GO:0004565">
    <property type="term" value="F:beta-galactosidase activity"/>
    <property type="evidence" value="ECO:0007669"/>
    <property type="project" value="UniProtKB-EC"/>
</dbReference>
<keyword evidence="7" id="KW-0732">Signal</keyword>
<dbReference type="PROSITE" id="PS50228">
    <property type="entry name" value="SUEL_LECTIN"/>
    <property type="match status" value="1"/>
</dbReference>
<comment type="similarity">
    <text evidence="3">Belongs to the TRAPP small subunits family. Sedlin subfamily.</text>
</comment>
<dbReference type="Gene3D" id="2.60.120.740">
    <property type="match status" value="1"/>
</dbReference>
<sequence>MWSRSRGFRFKWPEQIPTAKKGELEGTFLFSDRLLSFFSSSLLSGIPFSSTMAAAGRRVGLLLSLFATVVAVSALNGGVNNRGVTYDSRSLIINGKRELLFSGSIHYPRSTPDMWPGIIANAKKGGINLIQTYVFWNGHEPVQGRYNFEGRYDLVKFIRLIQKEKLYVTLRIGPFIQAEWNHGGFPYWLREVKDITFRTNNPPFKYHMEKFVRKIVDMMKEEKLFASQGGPIILAQIENEYNMVQAAFGEDGKKYVQWAADFALSLGIGVPWMMCKQQDAPGPIINACNGRNCGDTWKGPNHPTKPHIWAENWTAQYRVFGDPPSQRSVEDLAFSVARFFSKNGSLANYYMYHGGTNFGRTGSAFVATRYYDEAPLDEYGLQKQPKWGHLKDLHRALKLSKKPLLWGSYSFRKLGKNVEARVYDLPSKKVCAAFLTNKKADRDYTVNFRGVNYFLPPHSISILPDCKTVVFNTQRINAQHNSRTFIRFVERKKKKRWEMYQDHIPRYHDKGIVHSPEPLELMNMTKDTTDYLWYTTRFKLQQEDFPWRKDIHPVLQVASLGHAVHAFVNGQYLGNAHGSKIEKSFVFQKVMKLKPGTNHITILAMTVGFPDSGPYLERRLAGIRSVAIQGLNTGTLDLSANGWGHKIGFRGEKLRIYSNEGVSRVQWTKAKSNVPITWYKRYFDTPHGNDPVIIDMSTMAKGLVWVNGEGIGRYWVSNLSPLGTPTQTVYHIPRSFLNQTKNLLVVLEESGGNPEGIQIFTVRRDDICTYVSEYHPGVIKSWSRKEGQLRSVAEDVKPESHLKCPDNKVIQAITFASFGNPSGVCGNYTIGSCHAPHTQHVVEKVCLGKASCVLPVNGEVYGADANCPETTATLAVQRPQKAEIVVEGRPNLSRVRRDLTRGLKDDRVRRRRRTPGQNNPLYLQSFTEADDALKLHHIVHCSLDVIEERVNNPKKSGPTLNETFLGLLYPTENYKVYGYLTNSKVKFILVTTDLDVRDADVRNFFRWFHSAYVDAVSNPFHLPDKKITSKTFASRISTLFAKPIYVGLLKNILLNNLIISKAAANY</sequence>
<dbReference type="Pfam" id="PF04628">
    <property type="entry name" value="Sedlin_N"/>
    <property type="match status" value="1"/>
</dbReference>
<keyword evidence="5" id="KW-0052">Apoplast</keyword>
<protein>
    <recommendedName>
        <fullName evidence="11">Beta-galactosidase</fullName>
        <ecNumber evidence="11">3.2.1.23</ecNumber>
    </recommendedName>
</protein>
<dbReference type="InterPro" id="IPR008979">
    <property type="entry name" value="Galactose-bd-like_sf"/>
</dbReference>
<reference evidence="14 15" key="1">
    <citation type="journal article" date="2021" name="Hortic Res">
        <title>Chromosome-scale assembly of the Dendrobium chrysotoxum genome enhances the understanding of orchid evolution.</title>
        <authorList>
            <person name="Zhang Y."/>
            <person name="Zhang G.Q."/>
            <person name="Zhang D."/>
            <person name="Liu X.D."/>
            <person name="Xu X.Y."/>
            <person name="Sun W.H."/>
            <person name="Yu X."/>
            <person name="Zhu X."/>
            <person name="Wang Z.W."/>
            <person name="Zhao X."/>
            <person name="Zhong W.Y."/>
            <person name="Chen H."/>
            <person name="Yin W.L."/>
            <person name="Huang T."/>
            <person name="Niu S.C."/>
            <person name="Liu Z.J."/>
        </authorList>
    </citation>
    <scope>NUCLEOTIDE SEQUENCE [LARGE SCALE GENOMIC DNA]</scope>
    <source>
        <strain evidence="14">Lindl</strain>
    </source>
</reference>
<evidence type="ECO:0000256" key="11">
    <source>
        <dbReference type="RuleBase" id="RU000675"/>
    </source>
</evidence>
<dbReference type="GO" id="GO:0005737">
    <property type="term" value="C:cytoplasm"/>
    <property type="evidence" value="ECO:0007669"/>
    <property type="project" value="GOC"/>
</dbReference>
<dbReference type="EC" id="3.2.1.23" evidence="11"/>
<dbReference type="InterPro" id="IPR006722">
    <property type="entry name" value="Sedlin"/>
</dbReference>
<dbReference type="GO" id="GO:0048046">
    <property type="term" value="C:apoplast"/>
    <property type="evidence" value="ECO:0007669"/>
    <property type="project" value="UniProtKB-SubCell"/>
</dbReference>
<keyword evidence="15" id="KW-1185">Reference proteome</keyword>
<dbReference type="InterPro" id="IPR019801">
    <property type="entry name" value="Glyco_hydro_35_CS"/>
</dbReference>
<dbReference type="FunFam" id="2.60.120.260:FF:000050">
    <property type="entry name" value="Beta-galactosidase"/>
    <property type="match status" value="1"/>
</dbReference>
<dbReference type="Pfam" id="PF02140">
    <property type="entry name" value="SUEL_Lectin"/>
    <property type="match status" value="1"/>
</dbReference>
<evidence type="ECO:0000256" key="10">
    <source>
        <dbReference type="ARBA" id="ARBA00023295"/>
    </source>
</evidence>
<comment type="caution">
    <text evidence="14">The sequence shown here is derived from an EMBL/GenBank/DDBJ whole genome shotgun (WGS) entry which is preliminary data.</text>
</comment>
<dbReference type="GO" id="GO:0030246">
    <property type="term" value="F:carbohydrate binding"/>
    <property type="evidence" value="ECO:0007669"/>
    <property type="project" value="InterPro"/>
</dbReference>
<dbReference type="InterPro" id="IPR017853">
    <property type="entry name" value="GH"/>
</dbReference>
<dbReference type="SUPFAM" id="SSF51445">
    <property type="entry name" value="(Trans)glycosidases"/>
    <property type="match status" value="1"/>
</dbReference>
<evidence type="ECO:0000256" key="7">
    <source>
        <dbReference type="ARBA" id="ARBA00022729"/>
    </source>
</evidence>
<dbReference type="Gene3D" id="2.60.120.260">
    <property type="entry name" value="Galactose-binding domain-like"/>
    <property type="match status" value="2"/>
</dbReference>
<dbReference type="CDD" id="cd22842">
    <property type="entry name" value="Gal_Rha_Lectin_BGal"/>
    <property type="match status" value="1"/>
</dbReference>
<evidence type="ECO:0000256" key="8">
    <source>
        <dbReference type="ARBA" id="ARBA00022801"/>
    </source>
</evidence>
<evidence type="ECO:0000313" key="14">
    <source>
        <dbReference type="EMBL" id="KAH0463074.1"/>
    </source>
</evidence>
<dbReference type="Pfam" id="PF01301">
    <property type="entry name" value="Glyco_hydro_35"/>
    <property type="match status" value="1"/>
</dbReference>
<evidence type="ECO:0000256" key="5">
    <source>
        <dbReference type="ARBA" id="ARBA00022523"/>
    </source>
</evidence>
<dbReference type="PRINTS" id="PR00742">
    <property type="entry name" value="GLHYDRLASE35"/>
</dbReference>
<name>A0AAV7H4S6_DENCH</name>
<comment type="catalytic activity">
    <reaction evidence="1 11">
        <text>Hydrolysis of terminal non-reducing beta-D-galactose residues in beta-D-galactosides.</text>
        <dbReference type="EC" id="3.2.1.23"/>
    </reaction>
</comment>
<accession>A0AAV7H4S6</accession>
<proteinExistence type="inferred from homology"/>
<feature type="domain" description="SUEL-type lectin" evidence="13">
    <location>
        <begin position="794"/>
        <end position="877"/>
    </location>
</feature>
<keyword evidence="9" id="KW-0325">Glycoprotein</keyword>
<dbReference type="CDD" id="cd14854">
    <property type="entry name" value="TRAPPC2L"/>
    <property type="match status" value="1"/>
</dbReference>
<dbReference type="InterPro" id="IPR011012">
    <property type="entry name" value="Longin-like_dom_sf"/>
</dbReference>